<gene>
    <name evidence="8" type="ORF">BS50DRAFT_19123</name>
</gene>
<dbReference type="InterPro" id="IPR016024">
    <property type="entry name" value="ARM-type_fold"/>
</dbReference>
<feature type="compositionally biased region" description="Acidic residues" evidence="6">
    <location>
        <begin position="336"/>
        <end position="345"/>
    </location>
</feature>
<evidence type="ECO:0000256" key="5">
    <source>
        <dbReference type="ARBA" id="ARBA00022927"/>
    </source>
</evidence>
<dbReference type="Pfam" id="PF13513">
    <property type="entry name" value="HEAT_EZ"/>
    <property type="match status" value="1"/>
</dbReference>
<dbReference type="PROSITE" id="PS50166">
    <property type="entry name" value="IMPORTIN_B_NT"/>
    <property type="match status" value="1"/>
</dbReference>
<dbReference type="GO" id="GO:0031267">
    <property type="term" value="F:small GTPase binding"/>
    <property type="evidence" value="ECO:0007669"/>
    <property type="project" value="InterPro"/>
</dbReference>
<keyword evidence="5" id="KW-0653">Protein transport</keyword>
<evidence type="ECO:0000256" key="6">
    <source>
        <dbReference type="SAM" id="MobiDB-lite"/>
    </source>
</evidence>
<comment type="subcellular location">
    <subcellularLocation>
        <location evidence="1">Cytoplasm</location>
    </subcellularLocation>
</comment>
<name>A0A2T2PB26_CORCC</name>
<sequence length="945" mass="104928">MSWQPQDEPLRQLAQCLKDSLSGHDQSVRKNAEIMLKSAKASPDIDKYLAYVFSSNQPPSGVNMDAGNYLQARAAAALMLKNDIKSSYKTMPDDSKSYIRSIVLVGLRDENYQIRGYAGNVITEVVRQGGLMGWPQVLSELINLIGNVDGNASQQAQEGGMSALLKICEDSRRALDKDYQGQRPLNFLFPKLIEFTASPQPKVRADALAAINIFIPDNPDAVQANLDALLQQLFSLASDSSEEVRKHVCRSFVHIADIAPQKIIPHMEGLVEYMVTQQKNDENAELALDAAEFWLCVGEDENMREHLGPYLPRIVPVLLESMVYSEDDILRLEGEKEDAELEDREEDIKPAFASSKAGRLANTNTNGESAAGSNGNNLSSIGAGDGDLSDGEIDEFDDDDDLDDPEEQWNLRKCSAAALDVLASVFHEPVFQATLPYLTDNLNHAEWPNREAAVLALGAIADGCMTVVEPHLPMLTPFLISLLQDSEPVVRQITCWSLGRYSGWASHLDEAGQQQFFVPMMDGILKRMLDNNKRVQEAAASAFANLEEKANIQLRAYCPVIVRQFVECFGKYKDRNMFILYDCVQTLAEHVGPALAHEELVNMLMPALIQRWNKVSDQSREMFPLLECLSYVATALGDFFSRYAPGIFARCINIIQRNIQETLAANQNPALEIPDKDFLVTSLDLLSAIIQALEPSSSATLVASTPAFFQILAVCMRDPNNDVRQSAYALLGDCAIYVFEQLQPSLPGVLEILIAQLELSQVIIDAEETGYSVINNACWSVGEIAMRQSEGMQPYVERLLQKIGTILFDDKVPESLNENAAIALGRLGIGCSQNLAPHLAQIAPPFLRAIKKVMWTDEKGHALTGFMRIILANPSAMEQCLLDFFSEMAKADRNLVTGPDKHAQDFRETFQQVIQQYKGMISDFDGFLRNLPPDQQSRFHDLYGI</sequence>
<protein>
    <submittedName>
        <fullName evidence="8">ARM repeat-containing protein</fullName>
    </submittedName>
</protein>
<feature type="compositionally biased region" description="Low complexity" evidence="6">
    <location>
        <begin position="364"/>
        <end position="382"/>
    </location>
</feature>
<evidence type="ECO:0000313" key="9">
    <source>
        <dbReference type="Proteomes" id="UP000240883"/>
    </source>
</evidence>
<dbReference type="InterPro" id="IPR011989">
    <property type="entry name" value="ARM-like"/>
</dbReference>
<dbReference type="GO" id="GO:0005634">
    <property type="term" value="C:nucleus"/>
    <property type="evidence" value="ECO:0007669"/>
    <property type="project" value="UniProtKB-ARBA"/>
</dbReference>
<dbReference type="InterPro" id="IPR040122">
    <property type="entry name" value="Importin_beta"/>
</dbReference>
<evidence type="ECO:0000256" key="2">
    <source>
        <dbReference type="ARBA" id="ARBA00022448"/>
    </source>
</evidence>
<dbReference type="Pfam" id="PF03810">
    <property type="entry name" value="IBN_N"/>
    <property type="match status" value="1"/>
</dbReference>
<dbReference type="PANTHER" id="PTHR10527">
    <property type="entry name" value="IMPORTIN BETA"/>
    <property type="match status" value="1"/>
</dbReference>
<dbReference type="EMBL" id="KZ678128">
    <property type="protein sequence ID" value="PSN74578.1"/>
    <property type="molecule type" value="Genomic_DNA"/>
</dbReference>
<keyword evidence="4" id="KW-0677">Repeat</keyword>
<dbReference type="FunFam" id="1.25.10.10:FF:000219">
    <property type="entry name" value="Importin subunit beta-2"/>
    <property type="match status" value="1"/>
</dbReference>
<dbReference type="Proteomes" id="UP000240883">
    <property type="component" value="Unassembled WGS sequence"/>
</dbReference>
<dbReference type="STRING" id="1448308.A0A2T2PB26"/>
<evidence type="ECO:0000256" key="3">
    <source>
        <dbReference type="ARBA" id="ARBA00022490"/>
    </source>
</evidence>
<dbReference type="AlphaFoldDB" id="A0A2T2PB26"/>
<accession>A0A2T2PB26</accession>
<evidence type="ECO:0000259" key="7">
    <source>
        <dbReference type="PROSITE" id="PS50166"/>
    </source>
</evidence>
<dbReference type="Gene3D" id="1.25.10.10">
    <property type="entry name" value="Leucine-rich Repeat Variant"/>
    <property type="match status" value="2"/>
</dbReference>
<dbReference type="GO" id="GO:0005737">
    <property type="term" value="C:cytoplasm"/>
    <property type="evidence" value="ECO:0007669"/>
    <property type="project" value="UniProtKB-SubCell"/>
</dbReference>
<reference evidence="8 9" key="1">
    <citation type="journal article" date="2018" name="Front. Microbiol.">
        <title>Genome-Wide Analysis of Corynespora cassiicola Leaf Fall Disease Putative Effectors.</title>
        <authorList>
            <person name="Lopez D."/>
            <person name="Ribeiro S."/>
            <person name="Label P."/>
            <person name="Fumanal B."/>
            <person name="Venisse J.S."/>
            <person name="Kohler A."/>
            <person name="de Oliveira R.R."/>
            <person name="Labutti K."/>
            <person name="Lipzen A."/>
            <person name="Lail K."/>
            <person name="Bauer D."/>
            <person name="Ohm R.A."/>
            <person name="Barry K.W."/>
            <person name="Spatafora J."/>
            <person name="Grigoriev I.V."/>
            <person name="Martin F.M."/>
            <person name="Pujade-Renaud V."/>
        </authorList>
    </citation>
    <scope>NUCLEOTIDE SEQUENCE [LARGE SCALE GENOMIC DNA]</scope>
    <source>
        <strain evidence="8 9">Philippines</strain>
    </source>
</reference>
<feature type="compositionally biased region" description="Acidic residues" evidence="6">
    <location>
        <begin position="387"/>
        <end position="404"/>
    </location>
</feature>
<dbReference type="OrthoDB" id="951172at2759"/>
<keyword evidence="3" id="KW-0963">Cytoplasm</keyword>
<evidence type="ECO:0000313" key="8">
    <source>
        <dbReference type="EMBL" id="PSN74578.1"/>
    </source>
</evidence>
<feature type="region of interest" description="Disordered" evidence="6">
    <location>
        <begin position="336"/>
        <end position="404"/>
    </location>
</feature>
<evidence type="ECO:0000256" key="4">
    <source>
        <dbReference type="ARBA" id="ARBA00022737"/>
    </source>
</evidence>
<dbReference type="SUPFAM" id="SSF48371">
    <property type="entry name" value="ARM repeat"/>
    <property type="match status" value="1"/>
</dbReference>
<organism evidence="8 9">
    <name type="scientific">Corynespora cassiicola Philippines</name>
    <dbReference type="NCBI Taxonomy" id="1448308"/>
    <lineage>
        <taxon>Eukaryota</taxon>
        <taxon>Fungi</taxon>
        <taxon>Dikarya</taxon>
        <taxon>Ascomycota</taxon>
        <taxon>Pezizomycotina</taxon>
        <taxon>Dothideomycetes</taxon>
        <taxon>Pleosporomycetidae</taxon>
        <taxon>Pleosporales</taxon>
        <taxon>Corynesporascaceae</taxon>
        <taxon>Corynespora</taxon>
    </lineage>
</organism>
<evidence type="ECO:0000256" key="1">
    <source>
        <dbReference type="ARBA" id="ARBA00004496"/>
    </source>
</evidence>
<keyword evidence="2" id="KW-0813">Transport</keyword>
<dbReference type="GO" id="GO:0006606">
    <property type="term" value="P:protein import into nucleus"/>
    <property type="evidence" value="ECO:0007669"/>
    <property type="project" value="InterPro"/>
</dbReference>
<feature type="domain" description="Importin N-terminal" evidence="7">
    <location>
        <begin position="32"/>
        <end position="109"/>
    </location>
</feature>
<proteinExistence type="predicted"/>
<dbReference type="InterPro" id="IPR001494">
    <property type="entry name" value="Importin-beta_N"/>
</dbReference>
<dbReference type="FunFam" id="1.25.10.10:FF:000313">
    <property type="entry name" value="Importin beta-2 subunit, putative"/>
    <property type="match status" value="1"/>
</dbReference>
<keyword evidence="9" id="KW-1185">Reference proteome</keyword>